<dbReference type="GO" id="GO:0016020">
    <property type="term" value="C:membrane"/>
    <property type="evidence" value="ECO:0007669"/>
    <property type="project" value="InterPro"/>
</dbReference>
<dbReference type="PROSITE" id="PS51096">
    <property type="entry name" value="PTS_EIIA_TYPE_4"/>
    <property type="match status" value="1"/>
</dbReference>
<evidence type="ECO:0000259" key="2">
    <source>
        <dbReference type="PROSITE" id="PS51096"/>
    </source>
</evidence>
<dbReference type="InterPro" id="IPR036662">
    <property type="entry name" value="PTS_EIIA_man-typ_sf"/>
</dbReference>
<dbReference type="SUPFAM" id="SSF53062">
    <property type="entry name" value="PTS system fructose IIA component-like"/>
    <property type="match status" value="1"/>
</dbReference>
<dbReference type="RefSeq" id="WP_079481587.1">
    <property type="nucleotide sequence ID" value="NZ_CBML010000006.1"/>
</dbReference>
<dbReference type="GO" id="GO:0009401">
    <property type="term" value="P:phosphoenolpyruvate-dependent sugar phosphotransferase system"/>
    <property type="evidence" value="ECO:0007669"/>
    <property type="project" value="InterPro"/>
</dbReference>
<dbReference type="AlphaFoldDB" id="A0A1U6JMR5"/>
<evidence type="ECO:0000256" key="1">
    <source>
        <dbReference type="ARBA" id="ARBA00022679"/>
    </source>
</evidence>
<sequence>MKILIVGHGEYATGIKSAIKLLTGVDENIDAINLNNELTHEDFTIMIKEYVKENKELIIFADITGGAPFQITSREVLLNEESQDQYVVGGVSVACILDIVMNTVVIASEDDTRQIINNAVDGVREMASVMCRKDLME</sequence>
<dbReference type="InterPro" id="IPR051471">
    <property type="entry name" value="Bacterial_PTS_sugar_comp"/>
</dbReference>
<dbReference type="Pfam" id="PF03610">
    <property type="entry name" value="EIIA-man"/>
    <property type="match status" value="1"/>
</dbReference>
<reference evidence="4" key="1">
    <citation type="submission" date="2017-03" db="EMBL/GenBank/DDBJ databases">
        <authorList>
            <person name="Falquet L."/>
            <person name="Falquet L."/>
        </authorList>
    </citation>
    <scope>NUCLEOTIDE SEQUENCE [LARGE SCALE GENOMIC DNA]</scope>
</reference>
<protein>
    <submittedName>
        <fullName evidence="3">Putative PTS system, mannose/fructose/sorbose family, IIA component</fullName>
    </submittedName>
</protein>
<dbReference type="InterPro" id="IPR004701">
    <property type="entry name" value="PTS_EIIA_man-typ"/>
</dbReference>
<dbReference type="GO" id="GO:0016740">
    <property type="term" value="F:transferase activity"/>
    <property type="evidence" value="ECO:0007669"/>
    <property type="project" value="UniProtKB-KW"/>
</dbReference>
<dbReference type="EMBL" id="LT799839">
    <property type="protein sequence ID" value="SLK21611.1"/>
    <property type="molecule type" value="Genomic_DNA"/>
</dbReference>
<gene>
    <name evidence="3" type="ORF">CCH01_21500</name>
</gene>
<evidence type="ECO:0000313" key="4">
    <source>
        <dbReference type="Proteomes" id="UP000190476"/>
    </source>
</evidence>
<keyword evidence="1" id="KW-0808">Transferase</keyword>
<keyword evidence="4" id="KW-1185">Reference proteome</keyword>
<name>A0A1U6JMR5_9CLOT</name>
<organism evidence="3 4">
    <name type="scientific">Clostridium chauvoei JF4335</name>
    <dbReference type="NCBI Taxonomy" id="1351755"/>
    <lineage>
        <taxon>Bacteria</taxon>
        <taxon>Bacillati</taxon>
        <taxon>Bacillota</taxon>
        <taxon>Clostridia</taxon>
        <taxon>Eubacteriales</taxon>
        <taxon>Clostridiaceae</taxon>
        <taxon>Clostridium</taxon>
    </lineage>
</organism>
<dbReference type="OrthoDB" id="2291049at2"/>
<dbReference type="Proteomes" id="UP000190476">
    <property type="component" value="Chromosome I"/>
</dbReference>
<proteinExistence type="predicted"/>
<feature type="domain" description="PTS EIIA type-4" evidence="2">
    <location>
        <begin position="1"/>
        <end position="127"/>
    </location>
</feature>
<evidence type="ECO:0000313" key="3">
    <source>
        <dbReference type="EMBL" id="SLK21611.1"/>
    </source>
</evidence>
<dbReference type="PANTHER" id="PTHR33799">
    <property type="entry name" value="PTS PERMEASE-RELATED-RELATED"/>
    <property type="match status" value="1"/>
</dbReference>
<dbReference type="Gene3D" id="3.40.50.510">
    <property type="entry name" value="Phosphotransferase system, mannose-type IIA component"/>
    <property type="match status" value="1"/>
</dbReference>
<dbReference type="GeneID" id="66302462"/>
<dbReference type="STRING" id="1351755.CCH01_21500"/>
<dbReference type="PANTHER" id="PTHR33799:SF1">
    <property type="entry name" value="PTS SYSTEM MANNOSE-SPECIFIC EIIAB COMPONENT-RELATED"/>
    <property type="match status" value="1"/>
</dbReference>
<accession>A0A1U6JMR5</accession>